<feature type="transmembrane region" description="Helical" evidence="1">
    <location>
        <begin position="12"/>
        <end position="30"/>
    </location>
</feature>
<dbReference type="Proteomes" id="UP000570823">
    <property type="component" value="Unassembled WGS sequence"/>
</dbReference>
<reference evidence="2 3" key="1">
    <citation type="submission" date="2020-06" db="EMBL/GenBank/DDBJ databases">
        <title>Methanofollis fontis sp. nov., a methanogen isolated from marine sediments near a cold seep at Four-Way Closure Ridge offshore southwestern Taiwan.</title>
        <authorList>
            <person name="Chen S.-C."/>
            <person name="Teng N.-H."/>
            <person name="Lin Y.-S."/>
            <person name="Lai M.-C."/>
            <person name="Chen H.-H."/>
            <person name="Wang C.-C."/>
        </authorList>
    </citation>
    <scope>NUCLEOTIDE SEQUENCE [LARGE SCALE GENOMIC DNA]</scope>
    <source>
        <strain evidence="2 3">DSM 2702</strain>
    </source>
</reference>
<evidence type="ECO:0000313" key="2">
    <source>
        <dbReference type="EMBL" id="NVO67271.1"/>
    </source>
</evidence>
<feature type="transmembrane region" description="Helical" evidence="1">
    <location>
        <begin position="75"/>
        <end position="96"/>
    </location>
</feature>
<evidence type="ECO:0000256" key="1">
    <source>
        <dbReference type="SAM" id="Phobius"/>
    </source>
</evidence>
<dbReference type="RefSeq" id="WP_176788880.1">
    <property type="nucleotide sequence ID" value="NZ_JABXWR010000001.1"/>
</dbReference>
<feature type="transmembrane region" description="Helical" evidence="1">
    <location>
        <begin position="42"/>
        <end position="63"/>
    </location>
</feature>
<accession>A0A7K4HPU7</accession>
<keyword evidence="1" id="KW-0472">Membrane</keyword>
<dbReference type="OrthoDB" id="60662at2157"/>
<proteinExistence type="predicted"/>
<gene>
    <name evidence="2" type="ORF">HWN36_08105</name>
</gene>
<comment type="caution">
    <text evidence="2">The sequence shown here is derived from an EMBL/GenBank/DDBJ whole genome shotgun (WGS) entry which is preliminary data.</text>
</comment>
<dbReference type="AlphaFoldDB" id="A0A7K4HPU7"/>
<evidence type="ECO:0000313" key="3">
    <source>
        <dbReference type="Proteomes" id="UP000570823"/>
    </source>
</evidence>
<keyword evidence="1" id="KW-0812">Transmembrane</keyword>
<sequence>MDNRLKKSVRLMAYGGLTWLIPFLAAVPFYSPEGFLLIDVFLFKSVMIVIGGIIGAALLVLWFGGVQSGHLREGVITGGVWLAMNWALDLLFLIPISGMDIPTYFGQIGLRYLLIPTMAIAIGYSTGRVAAGK</sequence>
<protein>
    <submittedName>
        <fullName evidence="2">Uncharacterized protein</fullName>
    </submittedName>
</protein>
<keyword evidence="3" id="KW-1185">Reference proteome</keyword>
<dbReference type="EMBL" id="JABXWR010000001">
    <property type="protein sequence ID" value="NVO67271.1"/>
    <property type="molecule type" value="Genomic_DNA"/>
</dbReference>
<keyword evidence="1" id="KW-1133">Transmembrane helix</keyword>
<name>A0A7K4HPU7_9EURY</name>
<organism evidence="2 3">
    <name type="scientific">Methanofollis tationis</name>
    <dbReference type="NCBI Taxonomy" id="81417"/>
    <lineage>
        <taxon>Archaea</taxon>
        <taxon>Methanobacteriati</taxon>
        <taxon>Methanobacteriota</taxon>
        <taxon>Stenosarchaea group</taxon>
        <taxon>Methanomicrobia</taxon>
        <taxon>Methanomicrobiales</taxon>
        <taxon>Methanomicrobiaceae</taxon>
        <taxon>Methanofollis</taxon>
    </lineage>
</organism>
<feature type="transmembrane region" description="Helical" evidence="1">
    <location>
        <begin position="108"/>
        <end position="127"/>
    </location>
</feature>